<reference evidence="7" key="3">
    <citation type="submission" date="2014-06" db="EMBL/GenBank/DDBJ databases">
        <authorList>
            <person name="Ju J."/>
            <person name="Zhang J."/>
        </authorList>
    </citation>
    <scope>NUCLEOTIDE SEQUENCE</scope>
    <source>
        <strain evidence="7">SscI8</strain>
    </source>
</reference>
<keyword evidence="4 6" id="KW-1133">Transmembrane helix</keyword>
<evidence type="ECO:0000313" key="8">
    <source>
        <dbReference type="EMBL" id="CDR99207.1"/>
    </source>
</evidence>
<evidence type="ECO:0000313" key="9">
    <source>
        <dbReference type="Proteomes" id="UP000242770"/>
    </source>
</evidence>
<protein>
    <submittedName>
        <fullName evidence="8">Uncharacterized protein</fullName>
    </submittedName>
</protein>
<evidence type="ECO:0000256" key="3">
    <source>
        <dbReference type="ARBA" id="ARBA00022692"/>
    </source>
</evidence>
<proteinExistence type="inferred from homology"/>
<dbReference type="GO" id="GO:0005789">
    <property type="term" value="C:endoplasmic reticulum membrane"/>
    <property type="evidence" value="ECO:0007669"/>
    <property type="project" value="TreeGrafter"/>
</dbReference>
<dbReference type="AlphaFoldDB" id="A0A0F7RWY8"/>
<gene>
    <name evidence="8" type="primary">SSCI15890.1</name>
    <name evidence="7" type="ORF">SPSC_03636</name>
</gene>
<dbReference type="GO" id="GO:0000139">
    <property type="term" value="C:Golgi membrane"/>
    <property type="evidence" value="ECO:0007669"/>
    <property type="project" value="TreeGrafter"/>
</dbReference>
<dbReference type="GO" id="GO:0097020">
    <property type="term" value="F:COPII receptor activity"/>
    <property type="evidence" value="ECO:0007669"/>
    <property type="project" value="InterPro"/>
</dbReference>
<dbReference type="InterPro" id="IPR007277">
    <property type="entry name" value="Svp26/Tex261"/>
</dbReference>
<evidence type="ECO:0000256" key="6">
    <source>
        <dbReference type="SAM" id="Phobius"/>
    </source>
</evidence>
<dbReference type="PANTHER" id="PTHR13144">
    <property type="entry name" value="TEX261 PROTEIN"/>
    <property type="match status" value="1"/>
</dbReference>
<feature type="transmembrane region" description="Helical" evidence="6">
    <location>
        <begin position="96"/>
        <end position="115"/>
    </location>
</feature>
<reference evidence="9" key="1">
    <citation type="submission" date="2014-06" db="EMBL/GenBank/DDBJ databases">
        <authorList>
            <person name="Berkman P.J."/>
        </authorList>
    </citation>
    <scope>NUCLEOTIDE SEQUENCE [LARGE SCALE GENOMIC DNA]</scope>
</reference>
<feature type="transmembrane region" description="Helical" evidence="6">
    <location>
        <begin position="6"/>
        <end position="32"/>
    </location>
</feature>
<accession>A0A0F7RWY8</accession>
<dbReference type="Pfam" id="PF04148">
    <property type="entry name" value="Erv26"/>
    <property type="match status" value="1"/>
</dbReference>
<keyword evidence="9" id="KW-1185">Reference proteome</keyword>
<organism evidence="8 9">
    <name type="scientific">Sporisorium scitamineum</name>
    <dbReference type="NCBI Taxonomy" id="49012"/>
    <lineage>
        <taxon>Eukaryota</taxon>
        <taxon>Fungi</taxon>
        <taxon>Dikarya</taxon>
        <taxon>Basidiomycota</taxon>
        <taxon>Ustilaginomycotina</taxon>
        <taxon>Ustilaginomycetes</taxon>
        <taxon>Ustilaginales</taxon>
        <taxon>Ustilaginaceae</taxon>
        <taxon>Sporisorium</taxon>
    </lineage>
</organism>
<feature type="transmembrane region" description="Helical" evidence="6">
    <location>
        <begin position="44"/>
        <end position="61"/>
    </location>
</feature>
<evidence type="ECO:0000313" key="7">
    <source>
        <dbReference type="EMBL" id="CDR88050.1"/>
    </source>
</evidence>
<reference evidence="8" key="2">
    <citation type="submission" date="2014-06" db="EMBL/GenBank/DDBJ databases">
        <authorList>
            <person name="Berkman J.Paul."/>
        </authorList>
    </citation>
    <scope>NUCLEOTIDE SEQUENCE [LARGE SCALE GENOMIC DNA]</scope>
</reference>
<evidence type="ECO:0000256" key="4">
    <source>
        <dbReference type="ARBA" id="ARBA00022989"/>
    </source>
</evidence>
<dbReference type="EMBL" id="CCFA01000821">
    <property type="protein sequence ID" value="CDR99207.1"/>
    <property type="molecule type" value="Genomic_DNA"/>
</dbReference>
<dbReference type="GO" id="GO:0006888">
    <property type="term" value="P:endoplasmic reticulum to Golgi vesicle-mediated transport"/>
    <property type="evidence" value="ECO:0007669"/>
    <property type="project" value="InterPro"/>
</dbReference>
<dbReference type="PANTHER" id="PTHR13144:SF0">
    <property type="entry name" value="PROTEIN TEX261"/>
    <property type="match status" value="1"/>
</dbReference>
<comment type="similarity">
    <text evidence="2">Belongs to the SVP26 family.</text>
</comment>
<keyword evidence="3 6" id="KW-0812">Transmembrane</keyword>
<evidence type="ECO:0000256" key="5">
    <source>
        <dbReference type="ARBA" id="ARBA00023136"/>
    </source>
</evidence>
<comment type="subcellular location">
    <subcellularLocation>
        <location evidence="1">Membrane</location>
        <topology evidence="1">Multi-pass membrane protein</topology>
    </subcellularLocation>
</comment>
<evidence type="ECO:0000256" key="1">
    <source>
        <dbReference type="ARBA" id="ARBA00004141"/>
    </source>
</evidence>
<dbReference type="OrthoDB" id="2556521at2759"/>
<dbReference type="EMBL" id="LK056669">
    <property type="protein sequence ID" value="CDR88050.1"/>
    <property type="molecule type" value="Genomic_DNA"/>
</dbReference>
<name>A0A0F7RWY8_9BASI</name>
<dbReference type="Proteomes" id="UP000242770">
    <property type="component" value="Unassembled WGS sequence"/>
</dbReference>
<evidence type="ECO:0000256" key="2">
    <source>
        <dbReference type="ARBA" id="ARBA00008096"/>
    </source>
</evidence>
<sequence length="200" mass="21787">MILNLLVAFFVVAAGATLLVCLALGLLSLSQYIESHASRARRMGLRALYTITILQLLLTLIDDVPLLPLLPNIAAAAAHYSALGAPTWPYSAPSSTAPWVGIASLLPLASHIWLVRHHTLTSHAWHQHRYDTLHRPDWDVMSSEPPGAREMSNLQVCAVLAVCVWSIPVYRLVGMIAAAEWGGAGVVEEGGRSERSRRSR</sequence>
<keyword evidence="5 6" id="KW-0472">Membrane</keyword>
<dbReference type="GO" id="GO:0030134">
    <property type="term" value="C:COPII-coated ER to Golgi transport vesicle"/>
    <property type="evidence" value="ECO:0007669"/>
    <property type="project" value="TreeGrafter"/>
</dbReference>